<organism evidence="2">
    <name type="scientific">mine drainage metagenome</name>
    <dbReference type="NCBI Taxonomy" id="410659"/>
    <lineage>
        <taxon>unclassified sequences</taxon>
        <taxon>metagenomes</taxon>
        <taxon>ecological metagenomes</taxon>
    </lineage>
</organism>
<gene>
    <name evidence="2" type="ORF">B1A_12222</name>
</gene>
<feature type="non-terminal residue" evidence="2">
    <location>
        <position position="1"/>
    </location>
</feature>
<reference evidence="2" key="2">
    <citation type="journal article" date="2014" name="ISME J.">
        <title>Microbial stratification in low pH oxic and suboxic macroscopic growths along an acid mine drainage.</title>
        <authorList>
            <person name="Mendez-Garcia C."/>
            <person name="Mesa V."/>
            <person name="Sprenger R.R."/>
            <person name="Richter M."/>
            <person name="Diez M.S."/>
            <person name="Solano J."/>
            <person name="Bargiela R."/>
            <person name="Golyshina O.V."/>
            <person name="Manteca A."/>
            <person name="Ramos J.L."/>
            <person name="Gallego J.R."/>
            <person name="Llorente I."/>
            <person name="Martins Dos Santos V.A."/>
            <person name="Jensen O.N."/>
            <person name="Pelaez A.I."/>
            <person name="Sanchez J."/>
            <person name="Ferrer M."/>
        </authorList>
    </citation>
    <scope>NUCLEOTIDE SEQUENCE</scope>
</reference>
<name>T1A166_9ZZZZ</name>
<accession>T1A166</accession>
<sequence length="240" mass="27458">LLLTHNFELFRQWDIQFEALQRVGKDKKTGKSMKELYPAEFYELKSTFTTRSGKTKRTPVIANWPPNKAVRKKVRSTYHHAFISTVDKLRNLHEDDSMENRLDAQLLFPNVIRRMLETFLAFKQPDWVGNFNLAMHNSADLLRNACYQGDADALRLRLTRYTHAYSHSESPITDTTVSPDEVKTAIEAVFEFMNQIDRPHFVGLCAVIGIDPEAILSETFEDTSGNSEGFGVAEEGARKV</sequence>
<dbReference type="InterPro" id="IPR026866">
    <property type="entry name" value="CR006_AAA"/>
</dbReference>
<protein>
    <recommendedName>
        <fullName evidence="1">Protein CR006 P-loop domain-containing protein</fullName>
    </recommendedName>
</protein>
<evidence type="ECO:0000313" key="2">
    <source>
        <dbReference type="EMBL" id="EQD54306.1"/>
    </source>
</evidence>
<dbReference type="EMBL" id="AUZX01008848">
    <property type="protein sequence ID" value="EQD54306.1"/>
    <property type="molecule type" value="Genomic_DNA"/>
</dbReference>
<proteinExistence type="predicted"/>
<comment type="caution">
    <text evidence="2">The sequence shown here is derived from an EMBL/GenBank/DDBJ whole genome shotgun (WGS) entry which is preliminary data.</text>
</comment>
<dbReference type="AlphaFoldDB" id="T1A166"/>
<reference evidence="2" key="1">
    <citation type="submission" date="2013-08" db="EMBL/GenBank/DDBJ databases">
        <authorList>
            <person name="Mendez C."/>
            <person name="Richter M."/>
            <person name="Ferrer M."/>
            <person name="Sanchez J."/>
        </authorList>
    </citation>
    <scope>NUCLEOTIDE SEQUENCE</scope>
</reference>
<feature type="domain" description="Protein CR006 P-loop" evidence="1">
    <location>
        <begin position="2"/>
        <end position="191"/>
    </location>
</feature>
<evidence type="ECO:0000259" key="1">
    <source>
        <dbReference type="Pfam" id="PF13166"/>
    </source>
</evidence>
<dbReference type="Pfam" id="PF13166">
    <property type="entry name" value="AAA_13"/>
    <property type="match status" value="1"/>
</dbReference>